<dbReference type="InterPro" id="IPR050301">
    <property type="entry name" value="NTE"/>
</dbReference>
<evidence type="ECO:0000256" key="3">
    <source>
        <dbReference type="ARBA" id="ARBA00023098"/>
    </source>
</evidence>
<evidence type="ECO:0000256" key="4">
    <source>
        <dbReference type="PROSITE-ProRule" id="PRU01161"/>
    </source>
</evidence>
<comment type="caution">
    <text evidence="6">The sequence shown here is derived from an EMBL/GenBank/DDBJ whole genome shotgun (WGS) entry which is preliminary data.</text>
</comment>
<keyword evidence="3 4" id="KW-0443">Lipid metabolism</keyword>
<sequence>MKKIAIFTLVGFLLMAIPVQSQPHRKKIAIVLSGGGAKGFAHIGALKVIERAGIPVDIVTGTSMGSIIGGLYSIGYDSQLMDSIVRQQDWTLMLSDNIDVRSESLKRRQKQNTYMITRDVDFGKKKPTFSGGLIEGKNLRKLFEKLAYRYRDPIDFNKLPIPFACVSTDIIGDAEYVYHSGSLIEAMRASMAIPGAFTPIQKGEMVLVDGGMSNNFPVDVARKMGADVVIGLSVQEPDKTADDLTRRGSVIGQIIDINCKKKYDENVKNTDIFIRSCTDGYGTTSFSKSAIDTLIRRGEEAAMKQWDQLVKLRDELGIKPGQRAKYLTEITVDTLPKKVKLANVVFEKVDAADQKFTLRKFHLLKRDSINTGMLQKIANSMRADFYYNDADCYLTPTDGGECLHIAAIGDKTKKARLGVRFDTEELVALQANLGLFVRNKFLPMAADFTLRLGKRSMAQADFSLYFNHWGKVNASYVFRHQDINIYDKGERDANIIYNQHTVSLIPFDFNIRNFNFQLGTYFDFYRYNAVLQDAKRELWQINKRNQHFITYQASVKYNSEDKWYFPTRGAKFEATYGYHTNNFVGYDEEPGFRSVNAMWRISFALNNRLTIQPMLYGRGVFGKNPPYTLQTVIGGNYFNYYAENQHLPFAGISYLELVRNKFVAAQLRFQQRIIDHNFIIAKVGVYKDGDKMNDIFDHSLRVGVQAAYYYQSIAGPLGGSIGWTTKTKQPNFYINLGFVF</sequence>
<keyword evidence="1 4" id="KW-0378">Hydrolase</keyword>
<evidence type="ECO:0000313" key="6">
    <source>
        <dbReference type="EMBL" id="KGI20805.1"/>
    </source>
</evidence>
<evidence type="ECO:0000256" key="1">
    <source>
        <dbReference type="ARBA" id="ARBA00022801"/>
    </source>
</evidence>
<reference evidence="6 7" key="1">
    <citation type="submission" date="2014-07" db="EMBL/GenBank/DDBJ databases">
        <authorList>
            <person name="McCorrison J."/>
            <person name="Sanka R."/>
            <person name="Torralba M."/>
            <person name="Gillis M."/>
            <person name="Haft D.H."/>
            <person name="Methe B."/>
            <person name="Sutton G."/>
            <person name="Nelson K.E."/>
        </authorList>
    </citation>
    <scope>NUCLEOTIDE SEQUENCE [LARGE SCALE GENOMIC DNA]</scope>
    <source>
        <strain evidence="6 7">S9-PR14</strain>
    </source>
</reference>
<feature type="active site" description="Nucleophile" evidence="4">
    <location>
        <position position="63"/>
    </location>
</feature>
<gene>
    <name evidence="6" type="ORF">HMPREF9304_14280</name>
</gene>
<name>A0A098YM24_9BACT</name>
<dbReference type="InterPro" id="IPR002641">
    <property type="entry name" value="PNPLA_dom"/>
</dbReference>
<dbReference type="PANTHER" id="PTHR14226:SF76">
    <property type="entry name" value="NTE FAMILY PROTEIN RSSA"/>
    <property type="match status" value="1"/>
</dbReference>
<dbReference type="Gene3D" id="2.40.160.50">
    <property type="entry name" value="membrane protein fhac: a member of the omp85/tpsb transporter family"/>
    <property type="match status" value="1"/>
</dbReference>
<protein>
    <submittedName>
        <fullName evidence="6">Patatin</fullName>
    </submittedName>
</protein>
<feature type="short sequence motif" description="DGA/G" evidence="4">
    <location>
        <begin position="209"/>
        <end position="211"/>
    </location>
</feature>
<organism evidence="6 7">
    <name type="scientific">Hoylesella timonensis S9-PR14</name>
    <dbReference type="NCBI Taxonomy" id="1401062"/>
    <lineage>
        <taxon>Bacteria</taxon>
        <taxon>Pseudomonadati</taxon>
        <taxon>Bacteroidota</taxon>
        <taxon>Bacteroidia</taxon>
        <taxon>Bacteroidales</taxon>
        <taxon>Prevotellaceae</taxon>
        <taxon>Hoylesella</taxon>
    </lineage>
</organism>
<dbReference type="Pfam" id="PF01734">
    <property type="entry name" value="Patatin"/>
    <property type="match status" value="1"/>
</dbReference>
<feature type="short sequence motif" description="GXSXG" evidence="4">
    <location>
        <begin position="61"/>
        <end position="65"/>
    </location>
</feature>
<evidence type="ECO:0000313" key="7">
    <source>
        <dbReference type="Proteomes" id="UP000029723"/>
    </source>
</evidence>
<dbReference type="Proteomes" id="UP000029723">
    <property type="component" value="Unassembled WGS sequence"/>
</dbReference>
<dbReference type="InterPro" id="IPR016035">
    <property type="entry name" value="Acyl_Trfase/lysoPLipase"/>
</dbReference>
<accession>A0A098YM24</accession>
<dbReference type="GO" id="GO:0016787">
    <property type="term" value="F:hydrolase activity"/>
    <property type="evidence" value="ECO:0007669"/>
    <property type="project" value="UniProtKB-UniRule"/>
</dbReference>
<dbReference type="SUPFAM" id="SSF52151">
    <property type="entry name" value="FabD/lysophospholipase-like"/>
    <property type="match status" value="1"/>
</dbReference>
<dbReference type="AlphaFoldDB" id="A0A098YM24"/>
<proteinExistence type="predicted"/>
<dbReference type="RefSeq" id="WP_036930029.1">
    <property type="nucleotide sequence ID" value="NZ_JRPQ01000278.1"/>
</dbReference>
<dbReference type="PANTHER" id="PTHR14226">
    <property type="entry name" value="NEUROPATHY TARGET ESTERASE/SWISS CHEESE D.MELANOGASTER"/>
    <property type="match status" value="1"/>
</dbReference>
<feature type="active site" description="Proton acceptor" evidence="4">
    <location>
        <position position="209"/>
    </location>
</feature>
<feature type="short sequence motif" description="GXGXXG" evidence="4">
    <location>
        <begin position="34"/>
        <end position="39"/>
    </location>
</feature>
<dbReference type="InterPro" id="IPR043864">
    <property type="entry name" value="Omp85-like_dom"/>
</dbReference>
<dbReference type="GO" id="GO:0016042">
    <property type="term" value="P:lipid catabolic process"/>
    <property type="evidence" value="ECO:0007669"/>
    <property type="project" value="UniProtKB-UniRule"/>
</dbReference>
<dbReference type="Pfam" id="PF19143">
    <property type="entry name" value="Omp85_2"/>
    <property type="match status" value="1"/>
</dbReference>
<evidence type="ECO:0000256" key="2">
    <source>
        <dbReference type="ARBA" id="ARBA00022963"/>
    </source>
</evidence>
<dbReference type="CDD" id="cd07205">
    <property type="entry name" value="Pat_PNPLA6_PNPLA7_NTE1_like"/>
    <property type="match status" value="1"/>
</dbReference>
<feature type="domain" description="PNPLA" evidence="5">
    <location>
        <begin position="30"/>
        <end position="222"/>
    </location>
</feature>
<dbReference type="OrthoDB" id="9770965at2"/>
<dbReference type="Gene3D" id="3.40.1090.10">
    <property type="entry name" value="Cytosolic phospholipase A2 catalytic domain"/>
    <property type="match status" value="2"/>
</dbReference>
<dbReference type="PROSITE" id="PS51635">
    <property type="entry name" value="PNPLA"/>
    <property type="match status" value="1"/>
</dbReference>
<evidence type="ECO:0000259" key="5">
    <source>
        <dbReference type="PROSITE" id="PS51635"/>
    </source>
</evidence>
<keyword evidence="2 4" id="KW-0442">Lipid degradation</keyword>
<dbReference type="EMBL" id="JRPQ01000278">
    <property type="protein sequence ID" value="KGI20805.1"/>
    <property type="molecule type" value="Genomic_DNA"/>
</dbReference>